<sequence>MQTRLCRESRCTGDRGVARGLRCPERVAPAPWEEGVACPAVRQEAAAHGSGGATEAVPAVSLCLRLLGPQLSDIPSLGAPVSSRLCSTLSHPRGPRSSCGRSLKSVSLAQDTH</sequence>
<proteinExistence type="predicted"/>
<dbReference type="Proteomes" id="UP001176941">
    <property type="component" value="Unassembled WGS sequence"/>
</dbReference>
<evidence type="ECO:0000256" key="1">
    <source>
        <dbReference type="SAM" id="MobiDB-lite"/>
    </source>
</evidence>
<keyword evidence="3" id="KW-1185">Reference proteome</keyword>
<feature type="region of interest" description="Disordered" evidence="1">
    <location>
        <begin position="87"/>
        <end position="113"/>
    </location>
</feature>
<accession>A0ABN8XM40</accession>
<organism evidence="2 3">
    <name type="scientific">Rangifer tarandus platyrhynchus</name>
    <name type="common">Svalbard reindeer</name>
    <dbReference type="NCBI Taxonomy" id="3082113"/>
    <lineage>
        <taxon>Eukaryota</taxon>
        <taxon>Metazoa</taxon>
        <taxon>Chordata</taxon>
        <taxon>Craniata</taxon>
        <taxon>Vertebrata</taxon>
        <taxon>Euteleostomi</taxon>
        <taxon>Mammalia</taxon>
        <taxon>Eutheria</taxon>
        <taxon>Laurasiatheria</taxon>
        <taxon>Artiodactyla</taxon>
        <taxon>Ruminantia</taxon>
        <taxon>Pecora</taxon>
        <taxon>Cervidae</taxon>
        <taxon>Odocoileinae</taxon>
        <taxon>Rangifer</taxon>
    </lineage>
</organism>
<reference evidence="2" key="1">
    <citation type="submission" date="2023-04" db="EMBL/GenBank/DDBJ databases">
        <authorList>
            <consortium name="ELIXIR-Norway"/>
        </authorList>
    </citation>
    <scope>NUCLEOTIDE SEQUENCE [LARGE SCALE GENOMIC DNA]</scope>
</reference>
<name>A0ABN8XM40_RANTA</name>
<evidence type="ECO:0000313" key="2">
    <source>
        <dbReference type="EMBL" id="CAI9150517.1"/>
    </source>
</evidence>
<comment type="caution">
    <text evidence="2">The sequence shown here is derived from an EMBL/GenBank/DDBJ whole genome shotgun (WGS) entry which is preliminary data.</text>
</comment>
<gene>
    <name evidence="2" type="ORF">MRATA1EN1_LOCUS32135</name>
</gene>
<protein>
    <submittedName>
        <fullName evidence="2">Uncharacterized protein</fullName>
    </submittedName>
</protein>
<evidence type="ECO:0000313" key="3">
    <source>
        <dbReference type="Proteomes" id="UP001176941"/>
    </source>
</evidence>
<feature type="compositionally biased region" description="Polar residues" evidence="1">
    <location>
        <begin position="104"/>
        <end position="113"/>
    </location>
</feature>
<dbReference type="EMBL" id="CATKSN020000908">
    <property type="protein sequence ID" value="CAI9150517.1"/>
    <property type="molecule type" value="Genomic_DNA"/>
</dbReference>